<organism evidence="3 4">
    <name type="scientific">Rhamnusium bicolor</name>
    <dbReference type="NCBI Taxonomy" id="1586634"/>
    <lineage>
        <taxon>Eukaryota</taxon>
        <taxon>Metazoa</taxon>
        <taxon>Ecdysozoa</taxon>
        <taxon>Arthropoda</taxon>
        <taxon>Hexapoda</taxon>
        <taxon>Insecta</taxon>
        <taxon>Pterygota</taxon>
        <taxon>Neoptera</taxon>
        <taxon>Endopterygota</taxon>
        <taxon>Coleoptera</taxon>
        <taxon>Polyphaga</taxon>
        <taxon>Cucujiformia</taxon>
        <taxon>Chrysomeloidea</taxon>
        <taxon>Cerambycidae</taxon>
        <taxon>Lepturinae</taxon>
        <taxon>Rhagiini</taxon>
        <taxon>Rhamnusium</taxon>
    </lineage>
</organism>
<sequence>MTNGTISYYAVTVRLNGAKTKYYGKFQLDEKKKNIKMLKRIPVIVCATPKFSSREDSIGIRQLNYAFERSNEILCVVRFYVDIFSPILYCCEIVFGCIFAKNIMTIFKNIQVVDESLRKLNICISYSHVRRGKHYTPYRHYTKETLDRAVQAVKNGSTILVAADQFHVPKFTINRVLLKQNKYENPGRPPLFTVGEESHFAIFESLSGQKGVQERRLKNNTPGRDWVLNFLKRHKNELSNRLSSNISSKRASLSANVLDSFFANAQEMLTTTDPSLMVNFNENNLTDNPRNKKFIFKRGTRYPERVINSTKNAISLIIKQVPRNKHCIYLSTEQCDPRYATHCHLILRSIEKILEGCPHSLEKTKGREMSYLSKDVFPQLLNELQKKLDDNGKGSKNLISGFAKTGLYPFDLSRPKQKLPNKPKNIIADISSDEHNISLSSIDSDDLPLITIANKGNIPPANIKDPELLPIGQWVKIRQKIYVYVIIIITFVSLGMCAIFALFVTTHSFVYCYKSHLHNIFMVILTCYLPFIGNFVMEMQYFGYMYFLRLYYKQLNKCLENIANKDLLANDCDMRRKLTRIGVDRQRYGYCCSREVRSDEKVFQQLVM</sequence>
<comment type="caution">
    <text evidence="3">The sequence shown here is derived from an EMBL/GenBank/DDBJ whole genome shotgun (WGS) entry which is preliminary data.</text>
</comment>
<dbReference type="EMBL" id="JANEYF010003128">
    <property type="protein sequence ID" value="KAJ8939008.1"/>
    <property type="molecule type" value="Genomic_DNA"/>
</dbReference>
<reference evidence="3" key="1">
    <citation type="journal article" date="2023" name="Insect Mol. Biol.">
        <title>Genome sequencing provides insights into the evolution of gene families encoding plant cell wall-degrading enzymes in longhorned beetles.</title>
        <authorList>
            <person name="Shin N.R."/>
            <person name="Okamura Y."/>
            <person name="Kirsch R."/>
            <person name="Pauchet Y."/>
        </authorList>
    </citation>
    <scope>NUCLEOTIDE SEQUENCE</scope>
    <source>
        <strain evidence="3">RBIC_L_NR</strain>
    </source>
</reference>
<dbReference type="InterPro" id="IPR009057">
    <property type="entry name" value="Homeodomain-like_sf"/>
</dbReference>
<evidence type="ECO:0000313" key="3">
    <source>
        <dbReference type="EMBL" id="KAJ8939008.1"/>
    </source>
</evidence>
<comment type="subcellular location">
    <subcellularLocation>
        <location evidence="1">Nucleus</location>
    </subcellularLocation>
</comment>
<evidence type="ECO:0000313" key="4">
    <source>
        <dbReference type="Proteomes" id="UP001162156"/>
    </source>
</evidence>
<dbReference type="SUPFAM" id="SSF46689">
    <property type="entry name" value="Homeodomain-like"/>
    <property type="match status" value="1"/>
</dbReference>
<name>A0AAV8XJP5_9CUCU</name>
<accession>A0AAV8XJP5</accession>
<protein>
    <submittedName>
        <fullName evidence="3">Uncharacterized protein</fullName>
    </submittedName>
</protein>
<feature type="transmembrane region" description="Helical" evidence="2">
    <location>
        <begin position="516"/>
        <end position="537"/>
    </location>
</feature>
<keyword evidence="2" id="KW-1133">Transmembrane helix</keyword>
<keyword evidence="4" id="KW-1185">Reference proteome</keyword>
<dbReference type="AlphaFoldDB" id="A0AAV8XJP5"/>
<evidence type="ECO:0000256" key="2">
    <source>
        <dbReference type="SAM" id="Phobius"/>
    </source>
</evidence>
<feature type="transmembrane region" description="Helical" evidence="2">
    <location>
        <begin position="481"/>
        <end position="504"/>
    </location>
</feature>
<evidence type="ECO:0000256" key="1">
    <source>
        <dbReference type="ARBA" id="ARBA00004123"/>
    </source>
</evidence>
<dbReference type="GO" id="GO:0005634">
    <property type="term" value="C:nucleus"/>
    <property type="evidence" value="ECO:0007669"/>
    <property type="project" value="UniProtKB-SubCell"/>
</dbReference>
<dbReference type="Proteomes" id="UP001162156">
    <property type="component" value="Unassembled WGS sequence"/>
</dbReference>
<proteinExistence type="predicted"/>
<keyword evidence="2" id="KW-0812">Transmembrane</keyword>
<gene>
    <name evidence="3" type="ORF">NQ314_011258</name>
</gene>
<keyword evidence="2" id="KW-0472">Membrane</keyword>